<dbReference type="EMBL" id="WBVO01000006">
    <property type="protein sequence ID" value="KAB2809971.1"/>
    <property type="molecule type" value="Genomic_DNA"/>
</dbReference>
<keyword evidence="1" id="KW-0472">Membrane</keyword>
<evidence type="ECO:0000313" key="3">
    <source>
        <dbReference type="Proteomes" id="UP000468650"/>
    </source>
</evidence>
<feature type="transmembrane region" description="Helical" evidence="1">
    <location>
        <begin position="148"/>
        <end position="165"/>
    </location>
</feature>
<protein>
    <submittedName>
        <fullName evidence="2">Uncharacterized protein</fullName>
    </submittedName>
</protein>
<comment type="caution">
    <text evidence="2">The sequence shown here is derived from an EMBL/GenBank/DDBJ whole genome shotgun (WGS) entry which is preliminary data.</text>
</comment>
<gene>
    <name evidence="2" type="ORF">F8C67_08815</name>
</gene>
<evidence type="ECO:0000313" key="2">
    <source>
        <dbReference type="EMBL" id="KAB2809971.1"/>
    </source>
</evidence>
<dbReference type="AlphaFoldDB" id="A0A6N6RFN7"/>
<dbReference type="OrthoDB" id="9759819at2"/>
<dbReference type="RefSeq" id="WP_151667471.1">
    <property type="nucleotide sequence ID" value="NZ_WBVO01000006.1"/>
</dbReference>
<keyword evidence="1" id="KW-1133">Transmembrane helix</keyword>
<dbReference type="Proteomes" id="UP000468650">
    <property type="component" value="Unassembled WGS sequence"/>
</dbReference>
<evidence type="ECO:0000256" key="1">
    <source>
        <dbReference type="SAM" id="Phobius"/>
    </source>
</evidence>
<organism evidence="2 3">
    <name type="scientific">Phaeocystidibacter luteus</name>
    <dbReference type="NCBI Taxonomy" id="911197"/>
    <lineage>
        <taxon>Bacteria</taxon>
        <taxon>Pseudomonadati</taxon>
        <taxon>Bacteroidota</taxon>
        <taxon>Flavobacteriia</taxon>
        <taxon>Flavobacteriales</taxon>
        <taxon>Phaeocystidibacteraceae</taxon>
        <taxon>Phaeocystidibacter</taxon>
    </lineage>
</organism>
<sequence length="330" mass="38151">MIKKGGADIDLLKRRFRAFAGVNNAGKVIISNNFNRLGLLNDTFRSRRFDQIVQQENDRMTSLAAERSTYKDRWQQAIQSNGVLVEEAKIPFPRKERSYPELKQLYFGRTIRNMLAALGMAIFGYLEFVTEVLRPLVRLRSIPNPDELVYLFFGGGLLFFGRRAYKTLRAFLLYRDIAKDIESIGEALVQTLHQFGHIKTQLLELNVVTKLDSDGVVTCHLEGGTTYEKSSFLKCLIEILEVVDNPRYIIIRKSRLFKLIPQRDYHSVPEILSGKQELAQAFASNWNNRVGRCELVYAYSTEGRLILLKSRIRSLAREFDTEPMRESKWQ</sequence>
<keyword evidence="1" id="KW-0812">Transmembrane</keyword>
<keyword evidence="3" id="KW-1185">Reference proteome</keyword>
<feature type="transmembrane region" description="Helical" evidence="1">
    <location>
        <begin position="111"/>
        <end position="128"/>
    </location>
</feature>
<proteinExistence type="predicted"/>
<accession>A0A6N6RFN7</accession>
<reference evidence="2 3" key="1">
    <citation type="submission" date="2019-09" db="EMBL/GenBank/DDBJ databases">
        <title>Genomes of family Cryomorphaceae.</title>
        <authorList>
            <person name="Bowman J.P."/>
        </authorList>
    </citation>
    <scope>NUCLEOTIDE SEQUENCE [LARGE SCALE GENOMIC DNA]</scope>
    <source>
        <strain evidence="2 3">LMG 25704</strain>
    </source>
</reference>
<name>A0A6N6RFN7_9FLAO</name>